<evidence type="ECO:0000256" key="4">
    <source>
        <dbReference type="SAM" id="Coils"/>
    </source>
</evidence>
<evidence type="ECO:0000256" key="3">
    <source>
        <dbReference type="ARBA" id="ARBA00023065"/>
    </source>
</evidence>
<comment type="similarity">
    <text evidence="1">Belongs to the V-ATPase D subunit family.</text>
</comment>
<accession>A0ABT0YE88</accession>
<organism evidence="5 6">
    <name type="scientific">Paractinoplanes hotanensis</name>
    <dbReference type="NCBI Taxonomy" id="2906497"/>
    <lineage>
        <taxon>Bacteria</taxon>
        <taxon>Bacillati</taxon>
        <taxon>Actinomycetota</taxon>
        <taxon>Actinomycetes</taxon>
        <taxon>Micromonosporales</taxon>
        <taxon>Micromonosporaceae</taxon>
        <taxon>Paractinoplanes</taxon>
    </lineage>
</organism>
<dbReference type="Proteomes" id="UP001523216">
    <property type="component" value="Unassembled WGS sequence"/>
</dbReference>
<reference evidence="5 6" key="1">
    <citation type="submission" date="2022-06" db="EMBL/GenBank/DDBJ databases">
        <title>Actinoplanes abujensis sp. nov., isolated from Nigerian arid soil.</title>
        <authorList>
            <person name="Ding P."/>
        </authorList>
    </citation>
    <scope>NUCLEOTIDE SEQUENCE [LARGE SCALE GENOMIC DNA]</scope>
    <source>
        <strain evidence="6">TRM88002</strain>
    </source>
</reference>
<evidence type="ECO:0000313" key="6">
    <source>
        <dbReference type="Proteomes" id="UP001523216"/>
    </source>
</evidence>
<evidence type="ECO:0000256" key="1">
    <source>
        <dbReference type="ARBA" id="ARBA00005850"/>
    </source>
</evidence>
<protein>
    <submittedName>
        <fullName evidence="5">V-type ATP synthase subunit D</fullName>
    </submittedName>
</protein>
<keyword evidence="4" id="KW-0175">Coiled coil</keyword>
<feature type="coiled-coil region" evidence="4">
    <location>
        <begin position="148"/>
        <end position="190"/>
    </location>
</feature>
<dbReference type="Gene3D" id="1.10.287.3240">
    <property type="match status" value="1"/>
</dbReference>
<keyword evidence="2" id="KW-0813">Transport</keyword>
<dbReference type="InterPro" id="IPR002699">
    <property type="entry name" value="V_ATPase_D"/>
</dbReference>
<dbReference type="PANTHER" id="PTHR11671">
    <property type="entry name" value="V-TYPE ATP SYNTHASE SUBUNIT D"/>
    <property type="match status" value="1"/>
</dbReference>
<keyword evidence="3" id="KW-0406">Ion transport</keyword>
<proteinExistence type="inferred from homology"/>
<name>A0ABT0YE88_9ACTN</name>
<dbReference type="Pfam" id="PF01813">
    <property type="entry name" value="ATP-synt_D"/>
    <property type="match status" value="1"/>
</dbReference>
<dbReference type="EMBL" id="JAMQOL010000076">
    <property type="protein sequence ID" value="MCM4084366.1"/>
    <property type="molecule type" value="Genomic_DNA"/>
</dbReference>
<gene>
    <name evidence="5" type="ORF">LXN57_43215</name>
</gene>
<comment type="caution">
    <text evidence="5">The sequence shown here is derived from an EMBL/GenBank/DDBJ whole genome shotgun (WGS) entry which is preliminary data.</text>
</comment>
<sequence>MADLRVPPGRAGRMWLGERLRTAHRAATLLDHKAHVLRRERERLTLVADRTRAKWAATQHEADRWLTRVAVMGGQREIRFGNADQLTEVNVTWDAVMGVRYPSDVVCILPNQSITARSPGSAALTEAATAHRRALRAAVEHAAATAACRILETEMRETRRRLHAISDRWIPRLESALRSLTERLDEDERAEGVQLRWAARRTGSERAS</sequence>
<keyword evidence="6" id="KW-1185">Reference proteome</keyword>
<evidence type="ECO:0000256" key="2">
    <source>
        <dbReference type="ARBA" id="ARBA00022448"/>
    </source>
</evidence>
<evidence type="ECO:0000313" key="5">
    <source>
        <dbReference type="EMBL" id="MCM4084366.1"/>
    </source>
</evidence>